<dbReference type="EMBL" id="CP090978">
    <property type="protein sequence ID" value="UJF36043.1"/>
    <property type="molecule type" value="Genomic_DNA"/>
</dbReference>
<evidence type="ECO:0000313" key="2">
    <source>
        <dbReference type="EMBL" id="UJF36043.1"/>
    </source>
</evidence>
<proteinExistence type="predicted"/>
<gene>
    <name evidence="2" type="ORF">L0M14_13775</name>
</gene>
<reference evidence="2 3" key="1">
    <citation type="journal article" date="2024" name="Int. J. Syst. Evol. Microbiol.">
        <title>Paenibacillus hexagrammi sp. nov., a novel bacterium isolated from the gut content of Hexagrammos agrammus.</title>
        <authorList>
            <person name="Jung H.K."/>
            <person name="Kim D.G."/>
            <person name="Zin H."/>
            <person name="Park J."/>
            <person name="Jung H."/>
            <person name="Kim Y.O."/>
            <person name="Kong H.J."/>
            <person name="Kim J.W."/>
            <person name="Kim Y.S."/>
        </authorList>
    </citation>
    <scope>NUCLEOTIDE SEQUENCE [LARGE SCALE GENOMIC DNA]</scope>
    <source>
        <strain evidence="2 3">YPD9-1</strain>
    </source>
</reference>
<dbReference type="RefSeq" id="WP_235122598.1">
    <property type="nucleotide sequence ID" value="NZ_CP090978.1"/>
</dbReference>
<organism evidence="2 3">
    <name type="scientific">Paenibacillus hexagrammi</name>
    <dbReference type="NCBI Taxonomy" id="2908839"/>
    <lineage>
        <taxon>Bacteria</taxon>
        <taxon>Bacillati</taxon>
        <taxon>Bacillota</taxon>
        <taxon>Bacilli</taxon>
        <taxon>Bacillales</taxon>
        <taxon>Paenibacillaceae</taxon>
        <taxon>Paenibacillus</taxon>
    </lineage>
</organism>
<keyword evidence="3" id="KW-1185">Reference proteome</keyword>
<protein>
    <submittedName>
        <fullName evidence="2">Carboxypeptidase-like regulatory domain-containing protein</fullName>
    </submittedName>
</protein>
<name>A0ABY3SRD9_9BACL</name>
<feature type="chain" id="PRO_5045582308" evidence="1">
    <location>
        <begin position="30"/>
        <end position="601"/>
    </location>
</feature>
<dbReference type="InterPro" id="IPR013784">
    <property type="entry name" value="Carb-bd-like_fold"/>
</dbReference>
<evidence type="ECO:0000313" key="3">
    <source>
        <dbReference type="Proteomes" id="UP001649230"/>
    </source>
</evidence>
<dbReference type="SUPFAM" id="SSF49452">
    <property type="entry name" value="Starch-binding domain-like"/>
    <property type="match status" value="1"/>
</dbReference>
<dbReference type="Proteomes" id="UP001649230">
    <property type="component" value="Chromosome"/>
</dbReference>
<sequence length="601" mass="64882">MKVFRSLACTLLVSLLFFTSVGRLPTAYATATKASVELTVLSTNEYPISYANVVLTSNVLPFPVNVKTDSSGEAVYPNLPEGTYSISITATGFGESSPIVTGTLSAGQTFTQTVHMTPNNALIGIDSLNAYNNLMDPAKFDGTVTWSTYGDIPDQLDMQLQFLDAADNPIGSIIETKYTEADTNYYSSTLTQVSVPSGASRIGVTILDSGSAVIARRSIPLWIDSSHAAQAVRFHDSNANGGLIDASITWTGATDEDALAGYNVYYWVTEQNTWNYWDSVSKRADKTYQYTFGALPPGTSALLIGSLNAGGEELPSHPTAYVIDNRLSDSVLTAPTSSVLPAPSNIQDYTYSPEINKLSGQIGFTLPSDQSAIQGYTLYFADDNGDKIQAIGTIYTPRELPQLFYDLDAMQPVPSGATQFALTSYGKDGSESSAVYAPLKQPQMPSNIKFIDLDERPNQLHGFLTWSTAQDESNLSSYSIYFLDDSKQTVSLIGEVSKGNTPIITLPWDLAIPNTATRIGIGINDAANNLSSTFSSFPITDHVSHEEITAAVKAAYFPGSERIDVGNIVTFLQQSPDLSDQRDLQLFLSLIQPIAVHSVTQ</sequence>
<dbReference type="Gene3D" id="2.60.40.1120">
    <property type="entry name" value="Carboxypeptidase-like, regulatory domain"/>
    <property type="match status" value="1"/>
</dbReference>
<feature type="signal peptide" evidence="1">
    <location>
        <begin position="1"/>
        <end position="29"/>
    </location>
</feature>
<keyword evidence="1" id="KW-0732">Signal</keyword>
<dbReference type="Pfam" id="PF13620">
    <property type="entry name" value="CarboxypepD_reg"/>
    <property type="match status" value="1"/>
</dbReference>
<evidence type="ECO:0000256" key="1">
    <source>
        <dbReference type="SAM" id="SignalP"/>
    </source>
</evidence>
<accession>A0ABY3SRD9</accession>